<accession>A0AAV9JQG6</accession>
<protein>
    <submittedName>
        <fullName evidence="1">Uncharacterized protein</fullName>
    </submittedName>
</protein>
<sequence length="311" mass="35065">MSRLDVKLASLDLLNLGKVVQFYPEDLDGDDGETRPYKDINLRTRTTDARGKLTSSFSGHPSIILYSQQAHESLCSAYQQVQRDGGLYDPDLLTKYFGLAKMLLHEIAHAADMACHGYRPQDTPFEYSVVSEAGFDCETAIFGGVADWNPLERSEFIEEWPAPAMRAWYIANDSTMYCGGELDEPVTRRWRVPEAWIQQLFLKAFWVQVVPVVGADALKAPRLLGSRFVMRECKCDFCKTASERERCTERPDVPGCCAGEDAMLVPTAKGERDMIGVPDGYYLWDDGTLVKAELRKLVKRLEKKLERAKSG</sequence>
<evidence type="ECO:0000313" key="1">
    <source>
        <dbReference type="EMBL" id="KAK4547207.1"/>
    </source>
</evidence>
<proteinExistence type="predicted"/>
<name>A0AAV9JQG6_9PEZI</name>
<dbReference type="Proteomes" id="UP001324427">
    <property type="component" value="Unassembled WGS sequence"/>
</dbReference>
<organism evidence="1 2">
    <name type="scientific">Oleoguttula mirabilis</name>
    <dbReference type="NCBI Taxonomy" id="1507867"/>
    <lineage>
        <taxon>Eukaryota</taxon>
        <taxon>Fungi</taxon>
        <taxon>Dikarya</taxon>
        <taxon>Ascomycota</taxon>
        <taxon>Pezizomycotina</taxon>
        <taxon>Dothideomycetes</taxon>
        <taxon>Dothideomycetidae</taxon>
        <taxon>Mycosphaerellales</taxon>
        <taxon>Teratosphaeriaceae</taxon>
        <taxon>Oleoguttula</taxon>
    </lineage>
</organism>
<comment type="caution">
    <text evidence="1">The sequence shown here is derived from an EMBL/GenBank/DDBJ whole genome shotgun (WGS) entry which is preliminary data.</text>
</comment>
<dbReference type="AlphaFoldDB" id="A0AAV9JQG6"/>
<reference evidence="1 2" key="1">
    <citation type="submission" date="2021-11" db="EMBL/GenBank/DDBJ databases">
        <title>Black yeast isolated from Biological Soil Crust.</title>
        <authorList>
            <person name="Kurbessoian T."/>
        </authorList>
    </citation>
    <scope>NUCLEOTIDE SEQUENCE [LARGE SCALE GENOMIC DNA]</scope>
    <source>
        <strain evidence="1 2">CCFEE 5522</strain>
    </source>
</reference>
<keyword evidence="2" id="KW-1185">Reference proteome</keyword>
<dbReference type="EMBL" id="JAVFHQ010000012">
    <property type="protein sequence ID" value="KAK4547207.1"/>
    <property type="molecule type" value="Genomic_DNA"/>
</dbReference>
<gene>
    <name evidence="1" type="ORF">LTR36_001428</name>
</gene>
<evidence type="ECO:0000313" key="2">
    <source>
        <dbReference type="Proteomes" id="UP001324427"/>
    </source>
</evidence>